<dbReference type="AlphaFoldDB" id="A0A6J4JFW3"/>
<proteinExistence type="predicted"/>
<accession>A0A6J4JFW3</accession>
<evidence type="ECO:0000313" key="1">
    <source>
        <dbReference type="EMBL" id="CAA9276117.1"/>
    </source>
</evidence>
<feature type="non-terminal residue" evidence="1">
    <location>
        <position position="1"/>
    </location>
</feature>
<gene>
    <name evidence="1" type="ORF">AVDCRST_MAG26-3074</name>
</gene>
<protein>
    <submittedName>
        <fullName evidence="1">Uncharacterized protein</fullName>
    </submittedName>
</protein>
<feature type="non-terminal residue" evidence="1">
    <location>
        <position position="43"/>
    </location>
</feature>
<organism evidence="1">
    <name type="scientific">uncultured Chloroflexia bacterium</name>
    <dbReference type="NCBI Taxonomy" id="1672391"/>
    <lineage>
        <taxon>Bacteria</taxon>
        <taxon>Bacillati</taxon>
        <taxon>Chloroflexota</taxon>
        <taxon>Chloroflexia</taxon>
        <taxon>environmental samples</taxon>
    </lineage>
</organism>
<name>A0A6J4JFW3_9CHLR</name>
<sequence length="43" mass="4933">AGREWRYCQRPRAAHCKRSRRFVALSTIGDALREGVCAARFPL</sequence>
<reference evidence="1" key="1">
    <citation type="submission" date="2020-02" db="EMBL/GenBank/DDBJ databases">
        <authorList>
            <person name="Meier V. D."/>
        </authorList>
    </citation>
    <scope>NUCLEOTIDE SEQUENCE</scope>
    <source>
        <strain evidence="1">AVDCRST_MAG26</strain>
    </source>
</reference>
<dbReference type="EMBL" id="CADCTK010000715">
    <property type="protein sequence ID" value="CAA9276117.1"/>
    <property type="molecule type" value="Genomic_DNA"/>
</dbReference>